<accession>A0A5M6DLK6</accession>
<dbReference type="InterPro" id="IPR003220">
    <property type="entry name" value="InsA_N_dom_Znf"/>
</dbReference>
<name>A0A5M6DLK6_9BACT</name>
<dbReference type="AlphaFoldDB" id="A0A5M6DLK6"/>
<reference evidence="2 3" key="1">
    <citation type="submission" date="2019-09" db="EMBL/GenBank/DDBJ databases">
        <title>Genome sequence and assembly of Adhaeribacter sp.</title>
        <authorList>
            <person name="Chhetri G."/>
        </authorList>
    </citation>
    <scope>NUCLEOTIDE SEQUENCE [LARGE SCALE GENOMIC DNA]</scope>
    <source>
        <strain evidence="2 3">DK36</strain>
    </source>
</reference>
<dbReference type="Pfam" id="PF03811">
    <property type="entry name" value="Zn_ribbon_InsA"/>
    <property type="match status" value="1"/>
</dbReference>
<evidence type="ECO:0000259" key="1">
    <source>
        <dbReference type="Pfam" id="PF03811"/>
    </source>
</evidence>
<dbReference type="GO" id="GO:0006313">
    <property type="term" value="P:DNA transposition"/>
    <property type="evidence" value="ECO:0007669"/>
    <property type="project" value="InterPro"/>
</dbReference>
<evidence type="ECO:0000313" key="2">
    <source>
        <dbReference type="EMBL" id="KAA5548333.1"/>
    </source>
</evidence>
<proteinExistence type="predicted"/>
<keyword evidence="3" id="KW-1185">Reference proteome</keyword>
<dbReference type="Proteomes" id="UP000323426">
    <property type="component" value="Unassembled WGS sequence"/>
</dbReference>
<dbReference type="EMBL" id="VWSF01000003">
    <property type="protein sequence ID" value="KAA5548333.1"/>
    <property type="molecule type" value="Genomic_DNA"/>
</dbReference>
<comment type="caution">
    <text evidence="2">The sequence shown here is derived from an EMBL/GenBank/DDBJ whole genome shotgun (WGS) entry which is preliminary data.</text>
</comment>
<dbReference type="RefSeq" id="WP_150087465.1">
    <property type="nucleotide sequence ID" value="NZ_VWSF01000003.1"/>
</dbReference>
<protein>
    <recommendedName>
        <fullName evidence="1">InsA N-terminal zinc ribbon domain-containing protein</fullName>
    </recommendedName>
</protein>
<feature type="domain" description="InsA N-terminal zinc ribbon" evidence="1">
    <location>
        <begin position="4"/>
        <end position="31"/>
    </location>
</feature>
<evidence type="ECO:0000313" key="3">
    <source>
        <dbReference type="Proteomes" id="UP000323426"/>
    </source>
</evidence>
<gene>
    <name evidence="2" type="ORF">F0145_06295</name>
</gene>
<organism evidence="2 3">
    <name type="scientific">Adhaeribacter rhizoryzae</name>
    <dbReference type="NCBI Taxonomy" id="2607907"/>
    <lineage>
        <taxon>Bacteria</taxon>
        <taxon>Pseudomonadati</taxon>
        <taxon>Bacteroidota</taxon>
        <taxon>Cytophagia</taxon>
        <taxon>Cytophagales</taxon>
        <taxon>Hymenobacteraceae</taxon>
        <taxon>Adhaeribacter</taxon>
    </lineage>
</organism>
<sequence>MNNCPHCWSVKIVKNGKSCYGKQNYKCRGCKRQAVERVPTASLQQEELLKRLLLERLSLRAIGRILQVSLGWLPHQTAVAASAPALTGR</sequence>